<dbReference type="GO" id="GO:0022857">
    <property type="term" value="F:transmembrane transporter activity"/>
    <property type="evidence" value="ECO:0007669"/>
    <property type="project" value="InterPro"/>
</dbReference>
<dbReference type="SUPFAM" id="SSF81345">
    <property type="entry name" value="ABC transporter involved in vitamin B12 uptake, BtuC"/>
    <property type="match status" value="1"/>
</dbReference>
<name>A0A918K8M4_9GAMM</name>
<dbReference type="EMBL" id="BMXR01000005">
    <property type="protein sequence ID" value="GGX54915.1"/>
    <property type="molecule type" value="Genomic_DNA"/>
</dbReference>
<reference evidence="9" key="2">
    <citation type="submission" date="2020-09" db="EMBL/GenBank/DDBJ databases">
        <authorList>
            <person name="Sun Q."/>
            <person name="Kim S."/>
        </authorList>
    </citation>
    <scope>NUCLEOTIDE SEQUENCE</scope>
    <source>
        <strain evidence="9">KCTC 22169</strain>
    </source>
</reference>
<keyword evidence="3" id="KW-0813">Transport</keyword>
<dbReference type="GO" id="GO:0033214">
    <property type="term" value="P:siderophore-iron import into cell"/>
    <property type="evidence" value="ECO:0007669"/>
    <property type="project" value="TreeGrafter"/>
</dbReference>
<dbReference type="RefSeq" id="WP_189608689.1">
    <property type="nucleotide sequence ID" value="NZ_BMXR01000005.1"/>
</dbReference>
<protein>
    <submittedName>
        <fullName evidence="9">Siderophore ABC transporter permease</fullName>
    </submittedName>
</protein>
<keyword evidence="4" id="KW-1003">Cell membrane</keyword>
<dbReference type="Gene3D" id="1.10.3470.10">
    <property type="entry name" value="ABC transporter involved in vitamin B12 uptake, BtuC"/>
    <property type="match status" value="1"/>
</dbReference>
<evidence type="ECO:0000256" key="8">
    <source>
        <dbReference type="SAM" id="Phobius"/>
    </source>
</evidence>
<dbReference type="InterPro" id="IPR000522">
    <property type="entry name" value="ABC_transptr_permease_BtuC"/>
</dbReference>
<feature type="transmembrane region" description="Helical" evidence="8">
    <location>
        <begin position="278"/>
        <end position="296"/>
    </location>
</feature>
<proteinExistence type="inferred from homology"/>
<evidence type="ECO:0000256" key="3">
    <source>
        <dbReference type="ARBA" id="ARBA00022448"/>
    </source>
</evidence>
<dbReference type="Proteomes" id="UP000626148">
    <property type="component" value="Unassembled WGS sequence"/>
</dbReference>
<dbReference type="AlphaFoldDB" id="A0A918K8M4"/>
<organism evidence="9 10">
    <name type="scientific">Saccharospirillum salsuginis</name>
    <dbReference type="NCBI Taxonomy" id="418750"/>
    <lineage>
        <taxon>Bacteria</taxon>
        <taxon>Pseudomonadati</taxon>
        <taxon>Pseudomonadota</taxon>
        <taxon>Gammaproteobacteria</taxon>
        <taxon>Oceanospirillales</taxon>
        <taxon>Saccharospirillaceae</taxon>
        <taxon>Saccharospirillum</taxon>
    </lineage>
</organism>
<comment type="similarity">
    <text evidence="2">Belongs to the binding-protein-dependent transport system permease family. FecCD subfamily.</text>
</comment>
<keyword evidence="5 8" id="KW-0812">Transmembrane</keyword>
<dbReference type="GO" id="GO:0005886">
    <property type="term" value="C:plasma membrane"/>
    <property type="evidence" value="ECO:0007669"/>
    <property type="project" value="UniProtKB-SubCell"/>
</dbReference>
<comment type="subcellular location">
    <subcellularLocation>
        <location evidence="1">Cell membrane</location>
        <topology evidence="1">Multi-pass membrane protein</topology>
    </subcellularLocation>
</comment>
<feature type="transmembrane region" description="Helical" evidence="8">
    <location>
        <begin position="93"/>
        <end position="114"/>
    </location>
</feature>
<evidence type="ECO:0000256" key="5">
    <source>
        <dbReference type="ARBA" id="ARBA00022692"/>
    </source>
</evidence>
<dbReference type="CDD" id="cd06550">
    <property type="entry name" value="TM_ABC_iron-siderophores_like"/>
    <property type="match status" value="1"/>
</dbReference>
<feature type="transmembrane region" description="Helical" evidence="8">
    <location>
        <begin position="151"/>
        <end position="172"/>
    </location>
</feature>
<keyword evidence="10" id="KW-1185">Reference proteome</keyword>
<keyword evidence="7 8" id="KW-0472">Membrane</keyword>
<feature type="transmembrane region" description="Helical" evidence="8">
    <location>
        <begin position="120"/>
        <end position="139"/>
    </location>
</feature>
<dbReference type="PANTHER" id="PTHR30472:SF1">
    <property type="entry name" value="FE(3+) DICITRATE TRANSPORT SYSTEM PERMEASE PROTEIN FECC-RELATED"/>
    <property type="match status" value="1"/>
</dbReference>
<feature type="transmembrane region" description="Helical" evidence="8">
    <location>
        <begin position="239"/>
        <end position="266"/>
    </location>
</feature>
<sequence length="334" mass="35269">MLNTPSLKTLGLLIALLITLLATFASIAFGQTPMTFGTVFDALFFYDPAVTEHIIVRSNRLNRAVLAMLVGSSLALSGTLMQAMTRNAMASPTLFGINAGALFFVAVAFTFLSLTSISQFIWFAFLGAAVAGVMVYLLGMQGPGGASPVRIVLAGAAMTALFVAFTQGILILNRESLEGILYWLGGSVAGKSLDTLTPFLPFFVAALVLMALMVRQINLMMLDEDVARSLGQRVMVARLLLGVVIVILAGGSVALAGVIGFIGLIIPHLARGLFGRDHRWVLPGAALLGATLLLAADTLSRFIVPPQEIPVGALTALVGTPFFIYVARKRSPSL</sequence>
<evidence type="ECO:0000313" key="9">
    <source>
        <dbReference type="EMBL" id="GGX54915.1"/>
    </source>
</evidence>
<evidence type="ECO:0000256" key="4">
    <source>
        <dbReference type="ARBA" id="ARBA00022475"/>
    </source>
</evidence>
<dbReference type="FunFam" id="1.10.3470.10:FF:000001">
    <property type="entry name" value="Vitamin B12 ABC transporter permease BtuC"/>
    <property type="match status" value="1"/>
</dbReference>
<dbReference type="InterPro" id="IPR037294">
    <property type="entry name" value="ABC_BtuC-like"/>
</dbReference>
<comment type="caution">
    <text evidence="9">The sequence shown here is derived from an EMBL/GenBank/DDBJ whole genome shotgun (WGS) entry which is preliminary data.</text>
</comment>
<feature type="transmembrane region" description="Helical" evidence="8">
    <location>
        <begin position="308"/>
        <end position="327"/>
    </location>
</feature>
<evidence type="ECO:0000256" key="6">
    <source>
        <dbReference type="ARBA" id="ARBA00022989"/>
    </source>
</evidence>
<dbReference type="PANTHER" id="PTHR30472">
    <property type="entry name" value="FERRIC ENTEROBACTIN TRANSPORT SYSTEM PERMEASE PROTEIN"/>
    <property type="match status" value="1"/>
</dbReference>
<evidence type="ECO:0000256" key="2">
    <source>
        <dbReference type="ARBA" id="ARBA00007935"/>
    </source>
</evidence>
<accession>A0A918K8M4</accession>
<evidence type="ECO:0000313" key="10">
    <source>
        <dbReference type="Proteomes" id="UP000626148"/>
    </source>
</evidence>
<keyword evidence="6 8" id="KW-1133">Transmembrane helix</keyword>
<evidence type="ECO:0000256" key="7">
    <source>
        <dbReference type="ARBA" id="ARBA00023136"/>
    </source>
</evidence>
<reference evidence="9" key="1">
    <citation type="journal article" date="2014" name="Int. J. Syst. Evol. Microbiol.">
        <title>Complete genome sequence of Corynebacterium casei LMG S-19264T (=DSM 44701T), isolated from a smear-ripened cheese.</title>
        <authorList>
            <consortium name="US DOE Joint Genome Institute (JGI-PGF)"/>
            <person name="Walter F."/>
            <person name="Albersmeier A."/>
            <person name="Kalinowski J."/>
            <person name="Ruckert C."/>
        </authorList>
    </citation>
    <scope>NUCLEOTIDE SEQUENCE</scope>
    <source>
        <strain evidence="9">KCTC 22169</strain>
    </source>
</reference>
<gene>
    <name evidence="9" type="ORF">GCM10007392_23030</name>
</gene>
<evidence type="ECO:0000256" key="1">
    <source>
        <dbReference type="ARBA" id="ARBA00004651"/>
    </source>
</evidence>
<dbReference type="Pfam" id="PF01032">
    <property type="entry name" value="FecCD"/>
    <property type="match status" value="1"/>
</dbReference>
<feature type="transmembrane region" description="Helical" evidence="8">
    <location>
        <begin position="64"/>
        <end position="81"/>
    </location>
</feature>
<feature type="transmembrane region" description="Helical" evidence="8">
    <location>
        <begin position="199"/>
        <end position="218"/>
    </location>
</feature>